<dbReference type="RefSeq" id="WP_043255581.1">
    <property type="nucleotide sequence ID" value="NZ_HG322950.1"/>
</dbReference>
<sequence>MNIRRRKHLHHYRHYLLALVIGLLLLGLHETITQDLSPTCLGDDGDPACFFPDTANLSVLPTFR</sequence>
<dbReference type="STRING" id="1301098.PKB_5140"/>
<name>A0A024HPU3_PSEKB</name>
<dbReference type="EMBL" id="HG322950">
    <property type="protein sequence ID" value="CDF86453.1"/>
    <property type="molecule type" value="Genomic_DNA"/>
</dbReference>
<reference evidence="1 2" key="2">
    <citation type="submission" date="2014-05" db="EMBL/GenBank/DDBJ databases">
        <title>Genome sequence of the 3-chlorobenzoate degrading bacterium Pseudomonas knackmussii B13 shows multiple evidence for horizontal gene transfer.</title>
        <authorList>
            <person name="Miyazaki R."/>
            <person name="Bertelli C."/>
            <person name="Falquet L."/>
            <person name="Robinson-Rechavi M."/>
            <person name="Gharib W."/>
            <person name="Roy S."/>
            <person name="Van der Meer J.R."/>
        </authorList>
    </citation>
    <scope>NUCLEOTIDE SEQUENCE [LARGE SCALE GENOMIC DNA]</scope>
    <source>
        <strain evidence="1 2">B13</strain>
    </source>
</reference>
<dbReference type="OrthoDB" id="9988992at2"/>
<dbReference type="AlphaFoldDB" id="A0A024HPU3"/>
<keyword evidence="2" id="KW-1185">Reference proteome</keyword>
<dbReference type="KEGG" id="pkc:PKB_5140"/>
<proteinExistence type="predicted"/>
<protein>
    <submittedName>
        <fullName evidence="1">Hypothetical membrane protein</fullName>
    </submittedName>
</protein>
<evidence type="ECO:0000313" key="1">
    <source>
        <dbReference type="EMBL" id="CDF86453.1"/>
    </source>
</evidence>
<dbReference type="Proteomes" id="UP000025241">
    <property type="component" value="Chromosome I"/>
</dbReference>
<gene>
    <name evidence="1" type="ORF">PKB_5140</name>
</gene>
<organism evidence="1 2">
    <name type="scientific">Pseudomonas knackmussii (strain DSM 6978 / CCUG 54928 / LMG 23759 / B13)</name>
    <dbReference type="NCBI Taxonomy" id="1301098"/>
    <lineage>
        <taxon>Bacteria</taxon>
        <taxon>Pseudomonadati</taxon>
        <taxon>Pseudomonadota</taxon>
        <taxon>Gammaproteobacteria</taxon>
        <taxon>Pseudomonadales</taxon>
        <taxon>Pseudomonadaceae</taxon>
        <taxon>Pseudomonas</taxon>
    </lineage>
</organism>
<evidence type="ECO:0000313" key="2">
    <source>
        <dbReference type="Proteomes" id="UP000025241"/>
    </source>
</evidence>
<reference evidence="1 2" key="1">
    <citation type="submission" date="2013-03" db="EMBL/GenBank/DDBJ databases">
        <authorList>
            <person name="Linke B."/>
        </authorList>
    </citation>
    <scope>NUCLEOTIDE SEQUENCE [LARGE SCALE GENOMIC DNA]</scope>
    <source>
        <strain evidence="1 2">B13</strain>
    </source>
</reference>
<dbReference type="HOGENOM" id="CLU_2864455_0_0_6"/>
<accession>A0A024HPU3</accession>
<dbReference type="PATRIC" id="fig|1301098.3.peg.5113"/>